<evidence type="ECO:0000313" key="3">
    <source>
        <dbReference type="Proteomes" id="UP000001137"/>
    </source>
</evidence>
<dbReference type="InterPro" id="IPR003692">
    <property type="entry name" value="Hydantoinase_B"/>
</dbReference>
<keyword evidence="3" id="KW-1185">Reference proteome</keyword>
<dbReference type="GO" id="GO:0017168">
    <property type="term" value="F:5-oxoprolinase (ATP-hydrolyzing) activity"/>
    <property type="evidence" value="ECO:0007669"/>
    <property type="project" value="UniProtKB-EC"/>
</dbReference>
<feature type="domain" description="Hydantoinase B/oxoprolinase" evidence="1">
    <location>
        <begin position="2"/>
        <end position="516"/>
    </location>
</feature>
<dbReference type="HOGENOM" id="CLU_020413_0_0_2"/>
<dbReference type="KEGG" id="cma:Cmaq_1391"/>
<reference evidence="2 3" key="1">
    <citation type="submission" date="2007-10" db="EMBL/GenBank/DDBJ databases">
        <title>Complete sequence of Caldivirga maquilingensis IC-167.</title>
        <authorList>
            <consortium name="US DOE Joint Genome Institute"/>
            <person name="Copeland A."/>
            <person name="Lucas S."/>
            <person name="Lapidus A."/>
            <person name="Barry K."/>
            <person name="Glavina del Rio T."/>
            <person name="Dalin E."/>
            <person name="Tice H."/>
            <person name="Pitluck S."/>
            <person name="Saunders E."/>
            <person name="Brettin T."/>
            <person name="Bruce D."/>
            <person name="Detter J.C."/>
            <person name="Han C."/>
            <person name="Schmutz J."/>
            <person name="Larimer F."/>
            <person name="Land M."/>
            <person name="Hauser L."/>
            <person name="Kyrpides N."/>
            <person name="Ivanova N."/>
            <person name="Biddle J.F."/>
            <person name="Zhang Z."/>
            <person name="Fitz-Gibbon S.T."/>
            <person name="Lowe T.M."/>
            <person name="Saltikov C."/>
            <person name="House C.H."/>
            <person name="Richardson P."/>
        </authorList>
    </citation>
    <scope>NUCLEOTIDE SEQUENCE [LARGE SCALE GENOMIC DNA]</scope>
    <source>
        <strain evidence="3">ATCC 700844 / DSM 13496 / JCM 10307 / IC-167</strain>
    </source>
</reference>
<dbReference type="OrthoDB" id="8261at2157"/>
<dbReference type="RefSeq" id="WP_012186436.1">
    <property type="nucleotide sequence ID" value="NC_009954.1"/>
</dbReference>
<name>A8M8Z8_CALMQ</name>
<dbReference type="GO" id="GO:0005829">
    <property type="term" value="C:cytosol"/>
    <property type="evidence" value="ECO:0007669"/>
    <property type="project" value="TreeGrafter"/>
</dbReference>
<protein>
    <submittedName>
        <fullName evidence="2">5-oxoprolinase (ATP-hydrolyzing)</fullName>
        <ecNumber evidence="2">3.5.2.9</ecNumber>
    </submittedName>
</protein>
<proteinExistence type="predicted"/>
<dbReference type="InterPro" id="IPR045079">
    <property type="entry name" value="Oxoprolinase-like"/>
</dbReference>
<organism evidence="2 3">
    <name type="scientific">Caldivirga maquilingensis (strain ATCC 700844 / DSM 13496 / JCM 10307 / IC-167)</name>
    <dbReference type="NCBI Taxonomy" id="397948"/>
    <lineage>
        <taxon>Archaea</taxon>
        <taxon>Thermoproteota</taxon>
        <taxon>Thermoprotei</taxon>
        <taxon>Thermoproteales</taxon>
        <taxon>Thermoproteaceae</taxon>
        <taxon>Caldivirga</taxon>
    </lineage>
</organism>
<dbReference type="eggNOG" id="arCOG01512">
    <property type="taxonomic scope" value="Archaea"/>
</dbReference>
<dbReference type="PANTHER" id="PTHR11365:SF23">
    <property type="entry name" value="HYPOTHETICAL 5-OXOPROLINASE (EUROFUNG)-RELATED"/>
    <property type="match status" value="1"/>
</dbReference>
<sequence length="517" mass="55658">MVSWEIIYRASVFIAEEMGVALKRSAFSPNIRERMDHSCAITDEDGNIIAQAEHIPVHLGSFKIGVRNLLDWLSREGVELRQGDAVVLNDPYISGTHLNDVMVTQPIYHGSRLVGYVVNKAHHVDVGGPVPGSINPNARTLYEEGLILPPVKIMDNGELKRDVLNIILSNFKTTEAALGDIMAQLSANSVGVSRVAELISKYGVDEVVNSWRESITYGRRLSLLEISKWPRGDYNAVDYMELGDELLPIRVKVSINDEGITADFSGTHGQVDAPINAVYGVTFSAVSFAIRSLIQTDVPTNEGFYSVINVNAPEGTLVNPRKPAPVSGGNVETTQRIADVVFKALANALPNSVPAAGSGTMMNIMIGGALPNGGYWAYYETVGGGTGGRPGKPGVSGVHVNMTNTLNTPIEIAERQYPLLFTAYRIREGSGGYGKYKGGDGVVRSFKVLTKARLSIMAERFRTRPWGLQGGGDGKPGRVTVRRLNGVEELPSKVTIDLEPGDEVIVETPGGGGWGSG</sequence>
<dbReference type="STRING" id="397948.Cmaq_1391"/>
<evidence type="ECO:0000259" key="1">
    <source>
        <dbReference type="Pfam" id="PF02538"/>
    </source>
</evidence>
<dbReference type="EMBL" id="CP000852">
    <property type="protein sequence ID" value="ABW02217.1"/>
    <property type="molecule type" value="Genomic_DNA"/>
</dbReference>
<dbReference type="EC" id="3.5.2.9" evidence="2"/>
<evidence type="ECO:0000313" key="2">
    <source>
        <dbReference type="EMBL" id="ABW02217.1"/>
    </source>
</evidence>
<dbReference type="Pfam" id="PF02538">
    <property type="entry name" value="Hydantoinase_B"/>
    <property type="match status" value="1"/>
</dbReference>
<dbReference type="GeneID" id="5709425"/>
<accession>A8M8Z8</accession>
<dbReference type="GO" id="GO:0006749">
    <property type="term" value="P:glutathione metabolic process"/>
    <property type="evidence" value="ECO:0007669"/>
    <property type="project" value="TreeGrafter"/>
</dbReference>
<keyword evidence="2" id="KW-0378">Hydrolase</keyword>
<dbReference type="Proteomes" id="UP000001137">
    <property type="component" value="Chromosome"/>
</dbReference>
<dbReference type="PANTHER" id="PTHR11365">
    <property type="entry name" value="5-OXOPROLINASE RELATED"/>
    <property type="match status" value="1"/>
</dbReference>
<dbReference type="AlphaFoldDB" id="A8M8Z8"/>
<gene>
    <name evidence="2" type="ordered locus">Cmaq_1391</name>
</gene>